<dbReference type="InterPro" id="IPR001789">
    <property type="entry name" value="Sig_transdc_resp-reg_receiver"/>
</dbReference>
<name>A0A1T2L9K0_9GAMM</name>
<sequence length="263" mass="29092">MPTITIDQLSVLLVEPSGTQERIIRGHLNDFGIPLERIQTAQNGSSALQMMRGSRPDLAISAMYLPDMTGTDLVEAIHTSDDLHEIGYILISSETNIRVLEPIRQAGAIAILPKPYVPEQLKTALYTTLDVLEPEPLDLDDQQLTILLVDDSLTSRRHIRRMLEGLGVDVIVEAENGNEAMGMINEQFFDAIVTDYNMPEMDGKELIDHIRNSSSQPGVPILMITSEQDNSRLAAVEQAGVSAICDKPFDPETIRSYLKNALI</sequence>
<dbReference type="PANTHER" id="PTHR44591:SF3">
    <property type="entry name" value="RESPONSE REGULATORY DOMAIN-CONTAINING PROTEIN"/>
    <property type="match status" value="1"/>
</dbReference>
<organism evidence="4 5">
    <name type="scientific">Solemya pervernicosa gill symbiont</name>
    <dbReference type="NCBI Taxonomy" id="642797"/>
    <lineage>
        <taxon>Bacteria</taxon>
        <taxon>Pseudomonadati</taxon>
        <taxon>Pseudomonadota</taxon>
        <taxon>Gammaproteobacteria</taxon>
        <taxon>sulfur-oxidizing symbionts</taxon>
    </lineage>
</organism>
<dbReference type="InterPro" id="IPR050595">
    <property type="entry name" value="Bact_response_regulator"/>
</dbReference>
<keyword evidence="5" id="KW-1185">Reference proteome</keyword>
<protein>
    <recommendedName>
        <fullName evidence="3">Response regulatory domain-containing protein</fullName>
    </recommendedName>
</protein>
<evidence type="ECO:0000256" key="2">
    <source>
        <dbReference type="PROSITE-ProRule" id="PRU00169"/>
    </source>
</evidence>
<dbReference type="PANTHER" id="PTHR44591">
    <property type="entry name" value="STRESS RESPONSE REGULATOR PROTEIN 1"/>
    <property type="match status" value="1"/>
</dbReference>
<dbReference type="EMBL" id="MPRL01000006">
    <property type="protein sequence ID" value="OOZ41714.1"/>
    <property type="molecule type" value="Genomic_DNA"/>
</dbReference>
<feature type="domain" description="Response regulatory" evidence="3">
    <location>
        <begin position="10"/>
        <end position="129"/>
    </location>
</feature>
<dbReference type="SUPFAM" id="SSF52172">
    <property type="entry name" value="CheY-like"/>
    <property type="match status" value="2"/>
</dbReference>
<dbReference type="AlphaFoldDB" id="A0A1T2L9K0"/>
<evidence type="ECO:0000259" key="3">
    <source>
        <dbReference type="PROSITE" id="PS50110"/>
    </source>
</evidence>
<accession>A0A1T2L9K0</accession>
<comment type="caution">
    <text evidence="4">The sequence shown here is derived from an EMBL/GenBank/DDBJ whole genome shotgun (WGS) entry which is preliminary data.</text>
</comment>
<keyword evidence="1 2" id="KW-0597">Phosphoprotein</keyword>
<dbReference type="PROSITE" id="PS50110">
    <property type="entry name" value="RESPONSE_REGULATORY"/>
    <property type="match status" value="2"/>
</dbReference>
<gene>
    <name evidence="4" type="ORF">BOW53_02435</name>
</gene>
<feature type="modified residue" description="4-aspartylphosphate" evidence="2">
    <location>
        <position position="195"/>
    </location>
</feature>
<dbReference type="RefSeq" id="WP_078482502.1">
    <property type="nucleotide sequence ID" value="NZ_MPRL01000006.1"/>
</dbReference>
<dbReference type="OrthoDB" id="9800897at2"/>
<dbReference type="SMART" id="SM00448">
    <property type="entry name" value="REC"/>
    <property type="match status" value="2"/>
</dbReference>
<feature type="domain" description="Response regulatory" evidence="3">
    <location>
        <begin position="145"/>
        <end position="262"/>
    </location>
</feature>
<evidence type="ECO:0000313" key="5">
    <source>
        <dbReference type="Proteomes" id="UP000191110"/>
    </source>
</evidence>
<dbReference type="Gene3D" id="3.40.50.2300">
    <property type="match status" value="2"/>
</dbReference>
<comment type="caution">
    <text evidence="2">Lacks conserved residue(s) required for the propagation of feature annotation.</text>
</comment>
<evidence type="ECO:0000313" key="4">
    <source>
        <dbReference type="EMBL" id="OOZ41714.1"/>
    </source>
</evidence>
<proteinExistence type="predicted"/>
<reference evidence="4 5" key="1">
    <citation type="submission" date="2016-11" db="EMBL/GenBank/DDBJ databases">
        <title>Mixed transmission modes and dynamic genome evolution in an obligate animal-bacterial symbiosis.</title>
        <authorList>
            <person name="Russell S.L."/>
            <person name="Corbett-Detig R.B."/>
            <person name="Cavanaugh C.M."/>
        </authorList>
    </citation>
    <scope>NUCLEOTIDE SEQUENCE [LARGE SCALE GENOMIC DNA]</scope>
    <source>
        <strain evidence="4">Sveles-Q1</strain>
    </source>
</reference>
<dbReference type="Proteomes" id="UP000191110">
    <property type="component" value="Unassembled WGS sequence"/>
</dbReference>
<dbReference type="GO" id="GO:0000160">
    <property type="term" value="P:phosphorelay signal transduction system"/>
    <property type="evidence" value="ECO:0007669"/>
    <property type="project" value="InterPro"/>
</dbReference>
<dbReference type="Pfam" id="PF00072">
    <property type="entry name" value="Response_reg"/>
    <property type="match status" value="2"/>
</dbReference>
<evidence type="ECO:0000256" key="1">
    <source>
        <dbReference type="ARBA" id="ARBA00022553"/>
    </source>
</evidence>
<dbReference type="InterPro" id="IPR011006">
    <property type="entry name" value="CheY-like_superfamily"/>
</dbReference>